<gene>
    <name evidence="2" type="ORF">H8704_05905</name>
</gene>
<feature type="transmembrane region" description="Helical" evidence="1">
    <location>
        <begin position="132"/>
        <end position="153"/>
    </location>
</feature>
<keyword evidence="1" id="KW-0472">Membrane</keyword>
<name>A0ABR7N0K4_9FIRM</name>
<evidence type="ECO:0000313" key="2">
    <source>
        <dbReference type="EMBL" id="MBC8562166.1"/>
    </source>
</evidence>
<dbReference type="RefSeq" id="WP_249297675.1">
    <property type="nucleotide sequence ID" value="NZ_JACRSX010000005.1"/>
</dbReference>
<organism evidence="2 3">
    <name type="scientific">Jutongia huaianensis</name>
    <dbReference type="NCBI Taxonomy" id="2763668"/>
    <lineage>
        <taxon>Bacteria</taxon>
        <taxon>Bacillati</taxon>
        <taxon>Bacillota</taxon>
        <taxon>Clostridia</taxon>
        <taxon>Lachnospirales</taxon>
        <taxon>Lachnospiraceae</taxon>
        <taxon>Jutongia</taxon>
    </lineage>
</organism>
<keyword evidence="1" id="KW-0812">Transmembrane</keyword>
<feature type="transmembrane region" description="Helical" evidence="1">
    <location>
        <begin position="262"/>
        <end position="281"/>
    </location>
</feature>
<evidence type="ECO:0008006" key="4">
    <source>
        <dbReference type="Google" id="ProtNLM"/>
    </source>
</evidence>
<comment type="caution">
    <text evidence="2">The sequence shown here is derived from an EMBL/GenBank/DDBJ whole genome shotgun (WGS) entry which is preliminary data.</text>
</comment>
<evidence type="ECO:0000313" key="3">
    <source>
        <dbReference type="Proteomes" id="UP000606193"/>
    </source>
</evidence>
<feature type="transmembrane region" description="Helical" evidence="1">
    <location>
        <begin position="92"/>
        <end position="111"/>
    </location>
</feature>
<protein>
    <recommendedName>
        <fullName evidence="4">ABC transporter</fullName>
    </recommendedName>
</protein>
<proteinExistence type="predicted"/>
<accession>A0ABR7N0K4</accession>
<feature type="transmembrane region" description="Helical" evidence="1">
    <location>
        <begin position="210"/>
        <end position="231"/>
    </location>
</feature>
<dbReference type="PANTHER" id="PTHR37305">
    <property type="entry name" value="INTEGRAL MEMBRANE PROTEIN-RELATED"/>
    <property type="match status" value="1"/>
</dbReference>
<feature type="transmembrane region" description="Helical" evidence="1">
    <location>
        <begin position="173"/>
        <end position="198"/>
    </location>
</feature>
<dbReference type="PANTHER" id="PTHR37305:SF1">
    <property type="entry name" value="MEMBRANE PROTEIN"/>
    <property type="match status" value="1"/>
</dbReference>
<keyword evidence="3" id="KW-1185">Reference proteome</keyword>
<feature type="transmembrane region" description="Helical" evidence="1">
    <location>
        <begin position="18"/>
        <end position="37"/>
    </location>
</feature>
<dbReference type="Proteomes" id="UP000606193">
    <property type="component" value="Unassembled WGS sequence"/>
</dbReference>
<reference evidence="2 3" key="1">
    <citation type="submission" date="2020-08" db="EMBL/GenBank/DDBJ databases">
        <title>Genome public.</title>
        <authorList>
            <person name="Liu C."/>
            <person name="Sun Q."/>
        </authorList>
    </citation>
    <scope>NUCLEOTIDE SEQUENCE [LARGE SCALE GENOMIC DNA]</scope>
    <source>
        <strain evidence="2 3">NSJ-37</strain>
    </source>
</reference>
<evidence type="ECO:0000256" key="1">
    <source>
        <dbReference type="SAM" id="Phobius"/>
    </source>
</evidence>
<keyword evidence="1" id="KW-1133">Transmembrane helix</keyword>
<sequence>MCNTIRMELYKLFRMKSFFVLAIITIAMVVLTAAFLVDDIEENTQAQSTQIIGINGTENGPEDNSVQFGISESVEGMDVDNLAVLEIYGQHLSSGLFILFNVIFLVLYVTADIKNGYIKNIGGQVKHRSSLIWSKWAAAAAYVLVFDVVTFLVETVSMRISLGYLHWGSFQTYLPYIGVQVVLQYSFLVACMTITMVLRSRAFGMLAGTCLSMGVAGLICTGLDAVCNRFFSVKDLHLENYLLTTKMSELLPGAGAAQIRNILLLAVAYLVVSTLVSLVSVEKRDLL</sequence>
<dbReference type="EMBL" id="JACRSX010000005">
    <property type="protein sequence ID" value="MBC8562166.1"/>
    <property type="molecule type" value="Genomic_DNA"/>
</dbReference>